<proteinExistence type="predicted"/>
<name>A0ABY2GWW6_9HYPO</name>
<dbReference type="Proteomes" id="UP001642720">
    <property type="component" value="Unassembled WGS sequence"/>
</dbReference>
<evidence type="ECO:0000256" key="1">
    <source>
        <dbReference type="SAM" id="MobiDB-lite"/>
    </source>
</evidence>
<feature type="region of interest" description="Disordered" evidence="1">
    <location>
        <begin position="1"/>
        <end position="22"/>
    </location>
</feature>
<organism evidence="2 3">
    <name type="scientific">Trichoderma ghanense</name>
    <dbReference type="NCBI Taxonomy" id="65468"/>
    <lineage>
        <taxon>Eukaryota</taxon>
        <taxon>Fungi</taxon>
        <taxon>Dikarya</taxon>
        <taxon>Ascomycota</taxon>
        <taxon>Pezizomycotina</taxon>
        <taxon>Sordariomycetes</taxon>
        <taxon>Hypocreomycetidae</taxon>
        <taxon>Hypocreales</taxon>
        <taxon>Hypocreaceae</taxon>
        <taxon>Trichoderma</taxon>
    </lineage>
</organism>
<reference evidence="2 3" key="1">
    <citation type="submission" date="2018-01" db="EMBL/GenBank/DDBJ databases">
        <title>Genome characterization of the sugarcane-associated fungus Trichoderma ghanense CCMA-1212 and their application in lignocelulose bioconversion.</title>
        <authorList>
            <person name="Steindorff A.S."/>
            <person name="Mendes T.D."/>
            <person name="Vilela E.S.D."/>
            <person name="Rodrigues D.S."/>
            <person name="Formighieri E.F."/>
            <person name="Melo I.S."/>
            <person name="Favaro L.C.L."/>
        </authorList>
    </citation>
    <scope>NUCLEOTIDE SEQUENCE [LARGE SCALE GENOMIC DNA]</scope>
    <source>
        <strain evidence="2 3">CCMA-1212</strain>
    </source>
</reference>
<protein>
    <submittedName>
        <fullName evidence="2">Uncharacterized protein</fullName>
    </submittedName>
</protein>
<evidence type="ECO:0000313" key="3">
    <source>
        <dbReference type="Proteomes" id="UP001642720"/>
    </source>
</evidence>
<dbReference type="EMBL" id="PPTA01000011">
    <property type="protein sequence ID" value="TFB00458.1"/>
    <property type="molecule type" value="Genomic_DNA"/>
</dbReference>
<comment type="caution">
    <text evidence="2">The sequence shown here is derived from an EMBL/GenBank/DDBJ whole genome shotgun (WGS) entry which is preliminary data.</text>
</comment>
<gene>
    <name evidence="2" type="ORF">CCMA1212_007867</name>
</gene>
<accession>A0ABY2GWW6</accession>
<evidence type="ECO:0000313" key="2">
    <source>
        <dbReference type="EMBL" id="TFB00458.1"/>
    </source>
</evidence>
<keyword evidence="3" id="KW-1185">Reference proteome</keyword>
<sequence>MQRSTASPARAPALSRIHASRQHPIETQQLIDRFLLQKRSHGFICRNSASHCDAHRAKDSKAQGFRTCGHSREKLPALRDSNSFSPASEGPAGPGSYYASAVGPGTGCPGSGTWIALARGTRAGLRKYTQLCFSLLSLHVLSLSSLFSEHLRKFGAGFQPMCSSLPLIDTGQKQTRLALISSSWV</sequence>
<dbReference type="GeneID" id="300579478"/>
<dbReference type="RefSeq" id="XP_073556659.1">
    <property type="nucleotide sequence ID" value="XM_073705028.1"/>
</dbReference>